<gene>
    <name evidence="2" type="ORF">BCV70DRAFT_125495</name>
</gene>
<accession>A0A317XMP5</accession>
<proteinExistence type="predicted"/>
<feature type="region of interest" description="Disordered" evidence="1">
    <location>
        <begin position="196"/>
        <end position="219"/>
    </location>
</feature>
<protein>
    <submittedName>
        <fullName evidence="2">Uncharacterized protein</fullName>
    </submittedName>
</protein>
<dbReference type="AlphaFoldDB" id="A0A317XMP5"/>
<name>A0A317XMP5_9BASI</name>
<evidence type="ECO:0000256" key="1">
    <source>
        <dbReference type="SAM" id="MobiDB-lite"/>
    </source>
</evidence>
<dbReference type="InParanoid" id="A0A317XMP5"/>
<evidence type="ECO:0000313" key="3">
    <source>
        <dbReference type="Proteomes" id="UP000246740"/>
    </source>
</evidence>
<keyword evidence="3" id="KW-1185">Reference proteome</keyword>
<reference evidence="2 3" key="1">
    <citation type="journal article" date="2018" name="Mol. Biol. Evol.">
        <title>Broad Genomic Sampling Reveals a Smut Pathogenic Ancestry of the Fungal Clade Ustilaginomycotina.</title>
        <authorList>
            <person name="Kijpornyongpan T."/>
            <person name="Mondo S.J."/>
            <person name="Barry K."/>
            <person name="Sandor L."/>
            <person name="Lee J."/>
            <person name="Lipzen A."/>
            <person name="Pangilinan J."/>
            <person name="LaButti K."/>
            <person name="Hainaut M."/>
            <person name="Henrissat B."/>
            <person name="Grigoriev I.V."/>
            <person name="Spatafora J.W."/>
            <person name="Aime M.C."/>
        </authorList>
    </citation>
    <scope>NUCLEOTIDE SEQUENCE [LARGE SCALE GENOMIC DNA]</scope>
    <source>
        <strain evidence="2 3">MCA 3645</strain>
    </source>
</reference>
<organism evidence="2 3">
    <name type="scientific">Testicularia cyperi</name>
    <dbReference type="NCBI Taxonomy" id="1882483"/>
    <lineage>
        <taxon>Eukaryota</taxon>
        <taxon>Fungi</taxon>
        <taxon>Dikarya</taxon>
        <taxon>Basidiomycota</taxon>
        <taxon>Ustilaginomycotina</taxon>
        <taxon>Ustilaginomycetes</taxon>
        <taxon>Ustilaginales</taxon>
        <taxon>Anthracoideaceae</taxon>
        <taxon>Testicularia</taxon>
    </lineage>
</organism>
<dbReference type="EMBL" id="KZ819196">
    <property type="protein sequence ID" value="PWY99147.1"/>
    <property type="molecule type" value="Genomic_DNA"/>
</dbReference>
<feature type="compositionally biased region" description="Polar residues" evidence="1">
    <location>
        <begin position="199"/>
        <end position="211"/>
    </location>
</feature>
<sequence>MSCFFCATGLRSCVVSVLNRLTSIFPRSGEVIYCQLLFDHGRSLFRCLHRRTSWMSLALHFRLVTSAALFFALLCLCNSDCTGRVTDRLWRSGLDRACASPVECVPIASVEEFSRRVVLCFGSSSRLPGFVSRYGIITTRDLQTILLLKTTAKKAPYIVAHQNRLAIGRYACTRDPWLLYSKQVVVPNAMTPGVLPLQNHRTTQQTTSKDNYSGEGYGR</sequence>
<evidence type="ECO:0000313" key="2">
    <source>
        <dbReference type="EMBL" id="PWY99147.1"/>
    </source>
</evidence>
<dbReference type="Proteomes" id="UP000246740">
    <property type="component" value="Unassembled WGS sequence"/>
</dbReference>